<name>A0ABX1MPN1_9RHOO</name>
<dbReference type="Pfam" id="PF13672">
    <property type="entry name" value="PP2C_2"/>
    <property type="match status" value="1"/>
</dbReference>
<reference evidence="2 3" key="1">
    <citation type="submission" date="2019-12" db="EMBL/GenBank/DDBJ databases">
        <title>Comparative genomics gives insights into the taxonomy of the Azoarcus-Aromatoleum group and reveals separate origins of nif in the plant-associated Azoarcus and non-plant-associated Aromatoleum sub-groups.</title>
        <authorList>
            <person name="Lafos M."/>
            <person name="Maluk M."/>
            <person name="Batista M."/>
            <person name="Junghare M."/>
            <person name="Carmona M."/>
            <person name="Faoro H."/>
            <person name="Cruz L.M."/>
            <person name="Battistoni F."/>
            <person name="De Souza E."/>
            <person name="Pedrosa F."/>
            <person name="Chen W.-M."/>
            <person name="Poole P.S."/>
            <person name="Dixon R.A."/>
            <person name="James E.K."/>
        </authorList>
    </citation>
    <scope>NUCLEOTIDE SEQUENCE [LARGE SCALE GENOMIC DNA]</scope>
    <source>
        <strain evidence="2 3">ToN1</strain>
    </source>
</reference>
<dbReference type="CDD" id="cd00143">
    <property type="entry name" value="PP2Cc"/>
    <property type="match status" value="1"/>
</dbReference>
<dbReference type="SMART" id="SM00331">
    <property type="entry name" value="PP2C_SIG"/>
    <property type="match status" value="1"/>
</dbReference>
<dbReference type="Gene3D" id="3.60.40.10">
    <property type="entry name" value="PPM-type phosphatase domain"/>
    <property type="match status" value="1"/>
</dbReference>
<protein>
    <submittedName>
        <fullName evidence="2">SpoIIE family protein phosphatase</fullName>
    </submittedName>
</protein>
<dbReference type="InterPro" id="IPR036457">
    <property type="entry name" value="PPM-type-like_dom_sf"/>
</dbReference>
<dbReference type="InterPro" id="IPR001932">
    <property type="entry name" value="PPM-type_phosphatase-like_dom"/>
</dbReference>
<dbReference type="PROSITE" id="PS51746">
    <property type="entry name" value="PPM_2"/>
    <property type="match status" value="1"/>
</dbReference>
<dbReference type="Proteomes" id="UP000652074">
    <property type="component" value="Unassembled WGS sequence"/>
</dbReference>
<dbReference type="SMART" id="SM00332">
    <property type="entry name" value="PP2Cc"/>
    <property type="match status" value="1"/>
</dbReference>
<dbReference type="RefSeq" id="WP_169206560.1">
    <property type="nucleotide sequence ID" value="NZ_CP059560.1"/>
</dbReference>
<keyword evidence="3" id="KW-1185">Reference proteome</keyword>
<proteinExistence type="predicted"/>
<accession>A0ABX1MPN1</accession>
<evidence type="ECO:0000259" key="1">
    <source>
        <dbReference type="PROSITE" id="PS51746"/>
    </source>
</evidence>
<dbReference type="SUPFAM" id="SSF81606">
    <property type="entry name" value="PP2C-like"/>
    <property type="match status" value="1"/>
</dbReference>
<organism evidence="2 3">
    <name type="scientific">Aromatoleum petrolei</name>
    <dbReference type="NCBI Taxonomy" id="76116"/>
    <lineage>
        <taxon>Bacteria</taxon>
        <taxon>Pseudomonadati</taxon>
        <taxon>Pseudomonadota</taxon>
        <taxon>Betaproteobacteria</taxon>
        <taxon>Rhodocyclales</taxon>
        <taxon>Rhodocyclaceae</taxon>
        <taxon>Aromatoleum</taxon>
    </lineage>
</organism>
<gene>
    <name evidence="2" type="ORF">GPA26_11945</name>
</gene>
<evidence type="ECO:0000313" key="2">
    <source>
        <dbReference type="EMBL" id="NMF89185.1"/>
    </source>
</evidence>
<sequence length="305" mass="33592">MKFTIYQESRVGQRKNNQDRLAYSYSRDALLMVVADGMGGHLHGEVAAHICVQFITEAFQRDARPVLRDPSMFLSRALTNAHNAILDYAFDKNLEEAPRTTVVACIVQDGFAHWAHAGDSRLYVLRQGKIAMHTRDHSRVQLMMDQGLLNAEEAAHHPGRNRVYSCLGGNHAPQVEFSKRLSLRDGDVLALCTDGVWGPLGDTALSEGLTAPDIMKAVPALLDRAEAAAGPSCDNLSMIAMRWHDDVTEPHGDAVSTQTMALDNFTTQLESFDTSRAPASRFDISDDDIEKAIAEINAAIQKFSK</sequence>
<feature type="domain" description="PPM-type phosphatase" evidence="1">
    <location>
        <begin position="2"/>
        <end position="243"/>
    </location>
</feature>
<comment type="caution">
    <text evidence="2">The sequence shown here is derived from an EMBL/GenBank/DDBJ whole genome shotgun (WGS) entry which is preliminary data.</text>
</comment>
<dbReference type="EMBL" id="WTVR01000020">
    <property type="protein sequence ID" value="NMF89185.1"/>
    <property type="molecule type" value="Genomic_DNA"/>
</dbReference>
<evidence type="ECO:0000313" key="3">
    <source>
        <dbReference type="Proteomes" id="UP000652074"/>
    </source>
</evidence>